<reference evidence="2 3" key="1">
    <citation type="journal article" date="2019" name="Int. J. Syst. Evol. Microbiol.">
        <title>The Global Catalogue of Microorganisms (GCM) 10K type strain sequencing project: providing services to taxonomists for standard genome sequencing and annotation.</title>
        <authorList>
            <consortium name="The Broad Institute Genomics Platform"/>
            <consortium name="The Broad Institute Genome Sequencing Center for Infectious Disease"/>
            <person name="Wu L."/>
            <person name="Ma J."/>
        </authorList>
    </citation>
    <scope>NUCLEOTIDE SEQUENCE [LARGE SCALE GENOMIC DNA]</scope>
    <source>
        <strain evidence="2 3">JCM 6833</strain>
    </source>
</reference>
<evidence type="ECO:0008006" key="4">
    <source>
        <dbReference type="Google" id="ProtNLM"/>
    </source>
</evidence>
<sequence>MNLWRLELARLIRTHHWMILAGVFGFFSVGGPLLARYLSEFLKATGGGIVVHVPEQRPADGVGEYIDGVSQLGVLAIVIVASAALTMDARPEAAAFLRSRVERVRVLLIPRYVVVTAATVVALAAGMVIAWLLTLGLMGQVAVRPVLAGTLYGALYCGFAVAVVAAAAGFTRGPVGTIFASLGALILIALIAQIDVVQPWSPSELLTAVVPLLNGSSPAELLRAAGVTVVATPALLLLAGHRLEIREL</sequence>
<keyword evidence="1" id="KW-1133">Transmembrane helix</keyword>
<evidence type="ECO:0000313" key="2">
    <source>
        <dbReference type="EMBL" id="GAA2583634.1"/>
    </source>
</evidence>
<proteinExistence type="predicted"/>
<feature type="transmembrane region" description="Helical" evidence="1">
    <location>
        <begin position="108"/>
        <end position="133"/>
    </location>
</feature>
<accession>A0ABN3PHL9</accession>
<gene>
    <name evidence="2" type="ORF">GCM10010411_15440</name>
</gene>
<feature type="transmembrane region" description="Helical" evidence="1">
    <location>
        <begin position="16"/>
        <end position="35"/>
    </location>
</feature>
<evidence type="ECO:0000313" key="3">
    <source>
        <dbReference type="Proteomes" id="UP001501509"/>
    </source>
</evidence>
<dbReference type="RefSeq" id="WP_344539113.1">
    <property type="nucleotide sequence ID" value="NZ_BAAATD010000002.1"/>
</dbReference>
<comment type="caution">
    <text evidence="2">The sequence shown here is derived from an EMBL/GenBank/DDBJ whole genome shotgun (WGS) entry which is preliminary data.</text>
</comment>
<evidence type="ECO:0000256" key="1">
    <source>
        <dbReference type="SAM" id="Phobius"/>
    </source>
</evidence>
<feature type="transmembrane region" description="Helical" evidence="1">
    <location>
        <begin position="68"/>
        <end position="87"/>
    </location>
</feature>
<feature type="transmembrane region" description="Helical" evidence="1">
    <location>
        <begin position="221"/>
        <end position="239"/>
    </location>
</feature>
<feature type="transmembrane region" description="Helical" evidence="1">
    <location>
        <begin position="178"/>
        <end position="201"/>
    </location>
</feature>
<protein>
    <recommendedName>
        <fullName evidence="4">ABC transporter permease</fullName>
    </recommendedName>
</protein>
<name>A0ABN3PHL9_9ACTN</name>
<keyword evidence="1" id="KW-0472">Membrane</keyword>
<dbReference type="Proteomes" id="UP001501509">
    <property type="component" value="Unassembled WGS sequence"/>
</dbReference>
<feature type="transmembrane region" description="Helical" evidence="1">
    <location>
        <begin position="153"/>
        <end position="171"/>
    </location>
</feature>
<keyword evidence="1" id="KW-0812">Transmembrane</keyword>
<keyword evidence="3" id="KW-1185">Reference proteome</keyword>
<dbReference type="EMBL" id="BAAATD010000002">
    <property type="protein sequence ID" value="GAA2583634.1"/>
    <property type="molecule type" value="Genomic_DNA"/>
</dbReference>
<organism evidence="2 3">
    <name type="scientific">Actinomadura fulvescens</name>
    <dbReference type="NCBI Taxonomy" id="46160"/>
    <lineage>
        <taxon>Bacteria</taxon>
        <taxon>Bacillati</taxon>
        <taxon>Actinomycetota</taxon>
        <taxon>Actinomycetes</taxon>
        <taxon>Streptosporangiales</taxon>
        <taxon>Thermomonosporaceae</taxon>
        <taxon>Actinomadura</taxon>
    </lineage>
</organism>